<reference evidence="2 3" key="1">
    <citation type="submission" date="2018-02" db="EMBL/GenBank/DDBJ databases">
        <title>Bacteriophage NCPPB3778 and a type I-E CRISPR drive the evolution of the US Biological Select Agent, Rathayibacter toxicus.</title>
        <authorList>
            <person name="Davis E.W.II."/>
            <person name="Tabima J.F."/>
            <person name="Weisberg A.J."/>
            <person name="Lopes L.D."/>
            <person name="Wiseman M.S."/>
            <person name="Wiseman M.S."/>
            <person name="Pupko T."/>
            <person name="Belcher M.S."/>
            <person name="Sechler A.J."/>
            <person name="Tancos M.A."/>
            <person name="Schroeder B.K."/>
            <person name="Murray T.D."/>
            <person name="Luster D.G."/>
            <person name="Schneider W.L."/>
            <person name="Rogers E."/>
            <person name="Andreote F.D."/>
            <person name="Grunwald N.J."/>
            <person name="Putnam M.L."/>
            <person name="Chang J.H."/>
        </authorList>
    </citation>
    <scope>NUCLEOTIDE SEQUENCE [LARGE SCALE GENOMIC DNA]</scope>
    <source>
        <strain evidence="2 3">AY1D6</strain>
    </source>
</reference>
<name>A0ABX5ACJ8_RATRA</name>
<gene>
    <name evidence="2" type="ORF">C5C40_06275</name>
</gene>
<evidence type="ECO:0000313" key="2">
    <source>
        <dbReference type="EMBL" id="PPH77792.1"/>
    </source>
</evidence>
<evidence type="ECO:0000256" key="1">
    <source>
        <dbReference type="SAM" id="MobiDB-lite"/>
    </source>
</evidence>
<dbReference type="RefSeq" id="WP_104248873.1">
    <property type="nucleotide sequence ID" value="NZ_PSUD01000011.1"/>
</dbReference>
<feature type="compositionally biased region" description="Polar residues" evidence="1">
    <location>
        <begin position="19"/>
        <end position="36"/>
    </location>
</feature>
<proteinExistence type="predicted"/>
<protein>
    <submittedName>
        <fullName evidence="2">Uncharacterized protein</fullName>
    </submittedName>
</protein>
<feature type="region of interest" description="Disordered" evidence="1">
    <location>
        <begin position="1"/>
        <end position="49"/>
    </location>
</feature>
<dbReference type="EMBL" id="PSVT01000009">
    <property type="protein sequence ID" value="PPH77792.1"/>
    <property type="molecule type" value="Genomic_DNA"/>
</dbReference>
<evidence type="ECO:0000313" key="3">
    <source>
        <dbReference type="Proteomes" id="UP000239698"/>
    </source>
</evidence>
<accession>A0ABX5ACJ8</accession>
<comment type="caution">
    <text evidence="2">The sequence shown here is derived from an EMBL/GenBank/DDBJ whole genome shotgun (WGS) entry which is preliminary data.</text>
</comment>
<feature type="compositionally biased region" description="Low complexity" evidence="1">
    <location>
        <begin position="37"/>
        <end position="48"/>
    </location>
</feature>
<dbReference type="Proteomes" id="UP000239698">
    <property type="component" value="Unassembled WGS sequence"/>
</dbReference>
<organism evidence="2 3">
    <name type="scientific">Rathayibacter rathayi</name>
    <name type="common">Corynebacterium rathayi</name>
    <dbReference type="NCBI Taxonomy" id="33887"/>
    <lineage>
        <taxon>Bacteria</taxon>
        <taxon>Bacillati</taxon>
        <taxon>Actinomycetota</taxon>
        <taxon>Actinomycetes</taxon>
        <taxon>Micrococcales</taxon>
        <taxon>Microbacteriaceae</taxon>
        <taxon>Rathayibacter</taxon>
    </lineage>
</organism>
<keyword evidence="3" id="KW-1185">Reference proteome</keyword>
<sequence>MTFPAGFTPRTASLEGSGATKTINCSKQSSAQNIERSSSSVSSGTGSTADEDVVYVEVSAVETSG</sequence>